<dbReference type="SUPFAM" id="SSF48452">
    <property type="entry name" value="TPR-like"/>
    <property type="match status" value="1"/>
</dbReference>
<dbReference type="Pfam" id="PF19413">
    <property type="entry name" value="YaiO"/>
    <property type="match status" value="1"/>
</dbReference>
<dbReference type="EMBL" id="JAKLTR010000011">
    <property type="protein sequence ID" value="MCG2616034.1"/>
    <property type="molecule type" value="Genomic_DNA"/>
</dbReference>
<comment type="caution">
    <text evidence="6">The sequence shown here is derived from an EMBL/GenBank/DDBJ whole genome shotgun (WGS) entry which is preliminary data.</text>
</comment>
<keyword evidence="7" id="KW-1185">Reference proteome</keyword>
<dbReference type="InterPro" id="IPR051685">
    <property type="entry name" value="Ycf3/AcsC/BcsC/TPR_MFPF"/>
</dbReference>
<evidence type="ECO:0000256" key="1">
    <source>
        <dbReference type="ARBA" id="ARBA00022737"/>
    </source>
</evidence>
<evidence type="ECO:0000313" key="6">
    <source>
        <dbReference type="EMBL" id="MCG2616034.1"/>
    </source>
</evidence>
<evidence type="ECO:0000256" key="4">
    <source>
        <dbReference type="SAM" id="SignalP"/>
    </source>
</evidence>
<dbReference type="Pfam" id="PF14559">
    <property type="entry name" value="TPR_19"/>
    <property type="match status" value="1"/>
</dbReference>
<accession>A0ABS9KUL4</accession>
<name>A0ABS9KUL4_9BACT</name>
<evidence type="ECO:0000313" key="7">
    <source>
        <dbReference type="Proteomes" id="UP001165367"/>
    </source>
</evidence>
<dbReference type="Gene3D" id="1.25.40.10">
    <property type="entry name" value="Tetratricopeptide repeat domain"/>
    <property type="match status" value="1"/>
</dbReference>
<dbReference type="PANTHER" id="PTHR44943">
    <property type="entry name" value="CELLULOSE SYNTHASE OPERON PROTEIN C"/>
    <property type="match status" value="1"/>
</dbReference>
<dbReference type="InterPro" id="IPR030887">
    <property type="entry name" value="Beta-barrel_YaiO"/>
</dbReference>
<keyword evidence="2 3" id="KW-0802">TPR repeat</keyword>
<feature type="repeat" description="TPR" evidence="3">
    <location>
        <begin position="60"/>
        <end position="93"/>
    </location>
</feature>
<reference evidence="6" key="1">
    <citation type="submission" date="2022-01" db="EMBL/GenBank/DDBJ databases">
        <authorList>
            <person name="Jo J.-H."/>
            <person name="Im W.-T."/>
        </authorList>
    </citation>
    <scope>NUCLEOTIDE SEQUENCE</scope>
    <source>
        <strain evidence="6">NA20</strain>
    </source>
</reference>
<evidence type="ECO:0000256" key="2">
    <source>
        <dbReference type="ARBA" id="ARBA00022803"/>
    </source>
</evidence>
<evidence type="ECO:0000256" key="3">
    <source>
        <dbReference type="PROSITE-ProRule" id="PRU00339"/>
    </source>
</evidence>
<dbReference type="PANTHER" id="PTHR44943:SF8">
    <property type="entry name" value="TPR REPEAT-CONTAINING PROTEIN MJ0263"/>
    <property type="match status" value="1"/>
</dbReference>
<feature type="chain" id="PRO_5046466554" evidence="4">
    <location>
        <begin position="18"/>
        <end position="411"/>
    </location>
</feature>
<organism evidence="6 7">
    <name type="scientific">Terrimonas ginsenosidimutans</name>
    <dbReference type="NCBI Taxonomy" id="2908004"/>
    <lineage>
        <taxon>Bacteria</taxon>
        <taxon>Pseudomonadati</taxon>
        <taxon>Bacteroidota</taxon>
        <taxon>Chitinophagia</taxon>
        <taxon>Chitinophagales</taxon>
        <taxon>Chitinophagaceae</taxon>
        <taxon>Terrimonas</taxon>
    </lineage>
</organism>
<dbReference type="InterPro" id="IPR019734">
    <property type="entry name" value="TPR_rpt"/>
</dbReference>
<evidence type="ECO:0000259" key="5">
    <source>
        <dbReference type="Pfam" id="PF19413"/>
    </source>
</evidence>
<dbReference type="NCBIfam" id="TIGR04390">
    <property type="entry name" value="OMP_YaiO_dom"/>
    <property type="match status" value="1"/>
</dbReference>
<dbReference type="Proteomes" id="UP001165367">
    <property type="component" value="Unassembled WGS sequence"/>
</dbReference>
<feature type="domain" description="YaiO beta-barrel" evidence="5">
    <location>
        <begin position="178"/>
        <end position="349"/>
    </location>
</feature>
<dbReference type="InterPro" id="IPR011990">
    <property type="entry name" value="TPR-like_helical_dom_sf"/>
</dbReference>
<keyword evidence="4" id="KW-0732">Signal</keyword>
<protein>
    <submittedName>
        <fullName evidence="6">YaiO family outer membrane beta-barrel protein</fullName>
    </submittedName>
</protein>
<gene>
    <name evidence="6" type="ORF">LZZ85_17185</name>
</gene>
<dbReference type="RefSeq" id="WP_237874572.1">
    <property type="nucleotide sequence ID" value="NZ_JAKLTR010000011.1"/>
</dbReference>
<feature type="signal peptide" evidence="4">
    <location>
        <begin position="1"/>
        <end position="17"/>
    </location>
</feature>
<sequence>MRLKRIFIVMMCLPVIAAAQSEPGADELLVQARKTAFDQKNYPAAIRLCQQALKGSPDYTDIRVFLGRLYFWNDQTDSARSTLDQAVKGNPQHEDAAVAAASVAFFTDKYDDCISYCDGGLVHHPRSRDLLMQKAKCLTAMRRYRDAVILTDTLLSLNKSDADARDLAFKIKDFRSANKIGVSYDYTHFSKQFDDPWHLVSVDYTRQTSAGSFTGRINHTNRFGEGGWQFEVDGYPSIARNLYAYVNFGYSPDMPLFPKYRGGFSLYASLPRSFEADAGFRYLNFDSDTWIYTGSIGKYYKSWWFNLRAYITPSNHRISQSYSLTTRYYLGGADHFISASVASGISPDDRTQSNLLNSSYKLTTRRASAGYRFSHKKLNIFTFDIGYANVEYLPKTRDNQITGSVGYQRRF</sequence>
<keyword evidence="1" id="KW-0677">Repeat</keyword>
<proteinExistence type="predicted"/>
<dbReference type="PROSITE" id="PS50005">
    <property type="entry name" value="TPR"/>
    <property type="match status" value="1"/>
</dbReference>